<dbReference type="PANTHER" id="PTHR31480">
    <property type="entry name" value="BIFUNCTIONAL LYCOPENE CYCLASE/PHYTOENE SYNTHASE"/>
    <property type="match status" value="1"/>
</dbReference>
<organism evidence="1 2">
    <name type="scientific">Canna indica</name>
    <name type="common">Indian-shot</name>
    <dbReference type="NCBI Taxonomy" id="4628"/>
    <lineage>
        <taxon>Eukaryota</taxon>
        <taxon>Viridiplantae</taxon>
        <taxon>Streptophyta</taxon>
        <taxon>Embryophyta</taxon>
        <taxon>Tracheophyta</taxon>
        <taxon>Spermatophyta</taxon>
        <taxon>Magnoliopsida</taxon>
        <taxon>Liliopsida</taxon>
        <taxon>Zingiberales</taxon>
        <taxon>Cannaceae</taxon>
        <taxon>Canna</taxon>
    </lineage>
</organism>
<keyword evidence="2" id="KW-1185">Reference proteome</keyword>
<accession>A0AAQ3K099</accession>
<gene>
    <name evidence="1" type="ORF">Cni_G06444</name>
</gene>
<proteinExistence type="predicted"/>
<protein>
    <submittedName>
        <fullName evidence="1">Phytoene synthase 2, chloroplastic</fullName>
    </submittedName>
</protein>
<dbReference type="Proteomes" id="UP001327560">
    <property type="component" value="Chromosome 2"/>
</dbReference>
<evidence type="ECO:0000313" key="1">
    <source>
        <dbReference type="EMBL" id="WOK97736.1"/>
    </source>
</evidence>
<name>A0AAQ3K099_9LILI</name>
<reference evidence="1 2" key="1">
    <citation type="submission" date="2023-10" db="EMBL/GenBank/DDBJ databases">
        <title>Chromosome-scale genome assembly provides insights into flower coloration mechanisms of Canna indica.</title>
        <authorList>
            <person name="Li C."/>
        </authorList>
    </citation>
    <scope>NUCLEOTIDE SEQUENCE [LARGE SCALE GENOMIC DNA]</scope>
    <source>
        <tissue evidence="1">Flower</tissue>
    </source>
</reference>
<dbReference type="AlphaFoldDB" id="A0AAQ3K099"/>
<evidence type="ECO:0000313" key="2">
    <source>
        <dbReference type="Proteomes" id="UP001327560"/>
    </source>
</evidence>
<dbReference type="EMBL" id="CP136891">
    <property type="protein sequence ID" value="WOK97736.1"/>
    <property type="molecule type" value="Genomic_DNA"/>
</dbReference>
<sequence>MQSLSVDSKYACVGFKLERSMNVPLAASLATSAVGAVAVSLEQKVYDVVLKQAALVKKQLKSSIALELKPDVSIPGSLSLLKEAYDRCGEVCAEYAKTFYLGSETLIPYLEEDRILNVKLSHSENSVTSYLVEELVFHDLELLQHLSLLMVNLKQPHILID</sequence>